<dbReference type="InterPro" id="IPR051533">
    <property type="entry name" value="WaaL-like"/>
</dbReference>
<evidence type="ECO:0000256" key="2">
    <source>
        <dbReference type="ARBA" id="ARBA00022692"/>
    </source>
</evidence>
<feature type="domain" description="O-antigen ligase-related" evidence="6">
    <location>
        <begin position="183"/>
        <end position="331"/>
    </location>
</feature>
<feature type="transmembrane region" description="Helical" evidence="5">
    <location>
        <begin position="12"/>
        <end position="31"/>
    </location>
</feature>
<dbReference type="Pfam" id="PF04932">
    <property type="entry name" value="Wzy_C"/>
    <property type="match status" value="1"/>
</dbReference>
<dbReference type="RefSeq" id="WP_209737646.1">
    <property type="nucleotide sequence ID" value="NZ_CP072611.1"/>
</dbReference>
<dbReference type="PANTHER" id="PTHR37422:SF17">
    <property type="entry name" value="O-ANTIGEN LIGASE"/>
    <property type="match status" value="1"/>
</dbReference>
<feature type="transmembrane region" description="Helical" evidence="5">
    <location>
        <begin position="117"/>
        <end position="144"/>
    </location>
</feature>
<accession>A0ABW5CJW5</accession>
<evidence type="ECO:0000259" key="6">
    <source>
        <dbReference type="Pfam" id="PF04932"/>
    </source>
</evidence>
<keyword evidence="7" id="KW-0436">Ligase</keyword>
<keyword evidence="2 5" id="KW-0812">Transmembrane</keyword>
<dbReference type="PANTHER" id="PTHR37422">
    <property type="entry name" value="TEICHURONIC ACID BIOSYNTHESIS PROTEIN TUAE"/>
    <property type="match status" value="1"/>
</dbReference>
<evidence type="ECO:0000256" key="5">
    <source>
        <dbReference type="SAM" id="Phobius"/>
    </source>
</evidence>
<keyword evidence="8" id="KW-1185">Reference proteome</keyword>
<feature type="transmembrane region" description="Helical" evidence="5">
    <location>
        <begin position="318"/>
        <end position="338"/>
    </location>
</feature>
<dbReference type="InterPro" id="IPR007016">
    <property type="entry name" value="O-antigen_ligase-rel_domated"/>
</dbReference>
<evidence type="ECO:0000256" key="1">
    <source>
        <dbReference type="ARBA" id="ARBA00004141"/>
    </source>
</evidence>
<dbReference type="GO" id="GO:0016874">
    <property type="term" value="F:ligase activity"/>
    <property type="evidence" value="ECO:0007669"/>
    <property type="project" value="UniProtKB-KW"/>
</dbReference>
<feature type="transmembrane region" description="Helical" evidence="5">
    <location>
        <begin position="156"/>
        <end position="173"/>
    </location>
</feature>
<organism evidence="7 8">
    <name type="scientific">Aureimonas populi</name>
    <dbReference type="NCBI Taxonomy" id="1701758"/>
    <lineage>
        <taxon>Bacteria</taxon>
        <taxon>Pseudomonadati</taxon>
        <taxon>Pseudomonadota</taxon>
        <taxon>Alphaproteobacteria</taxon>
        <taxon>Hyphomicrobiales</taxon>
        <taxon>Aurantimonadaceae</taxon>
        <taxon>Aureimonas</taxon>
    </lineage>
</organism>
<comment type="caution">
    <text evidence="7">The sequence shown here is derived from an EMBL/GenBank/DDBJ whole genome shotgun (WGS) entry which is preliminary data.</text>
</comment>
<reference evidence="8" key="1">
    <citation type="journal article" date="2019" name="Int. J. Syst. Evol. Microbiol.">
        <title>The Global Catalogue of Microorganisms (GCM) 10K type strain sequencing project: providing services to taxonomists for standard genome sequencing and annotation.</title>
        <authorList>
            <consortium name="The Broad Institute Genomics Platform"/>
            <consortium name="The Broad Institute Genome Sequencing Center for Infectious Disease"/>
            <person name="Wu L."/>
            <person name="Ma J."/>
        </authorList>
    </citation>
    <scope>NUCLEOTIDE SEQUENCE [LARGE SCALE GENOMIC DNA]</scope>
    <source>
        <strain evidence="8">ZS-35-S2</strain>
    </source>
</reference>
<sequence>MKLFLFAEKFFWSIFFFGAFQATAFISYFFGGIPFEILIWLTGYLFALTVLVFFPREFSDTIVRNAFFLLWPAVAILSYQWSLQPGLSLYHGFQLAMTVLVALAISQRLALPDLLKAIFWTLLAAQFLSLAAAFLSLPFAFYKFGEWRGIFAHKNVLGQQMTILFYTSLILFSMGWRRKLTTLAMVLAVFLVVRSQSATSLLAVLVSTGLFSILIIRRAQPVMAGLYVSMAMVAICGVVFLLALSGTDLVSGALAGLGKDSTLTGRRVLWDFAEASFAENPILGVGFKAYWEVPAISSYVRQVIGQELWHFHNNYLEVAVAFGLIGLVVFLSVIALVVVRTIGNFIRDPAIEAIWPVMFMAHLLIQTLVENPLFVNHAPMQLLFVIVGAKVTASREAARNARAGSAAAFAGPYRGLSLPPGLVAQPGPLARRGF</sequence>
<proteinExistence type="predicted"/>
<keyword evidence="4 5" id="KW-0472">Membrane</keyword>
<keyword evidence="3 5" id="KW-1133">Transmembrane helix</keyword>
<evidence type="ECO:0000313" key="7">
    <source>
        <dbReference type="EMBL" id="MFD2237510.1"/>
    </source>
</evidence>
<feature type="transmembrane region" description="Helical" evidence="5">
    <location>
        <begin position="87"/>
        <end position="105"/>
    </location>
</feature>
<evidence type="ECO:0000256" key="4">
    <source>
        <dbReference type="ARBA" id="ARBA00023136"/>
    </source>
</evidence>
<gene>
    <name evidence="7" type="ORF">ACFSKQ_08535</name>
</gene>
<feature type="transmembrane region" description="Helical" evidence="5">
    <location>
        <begin position="224"/>
        <end position="244"/>
    </location>
</feature>
<protein>
    <submittedName>
        <fullName evidence="7">O-antigen ligase family protein</fullName>
    </submittedName>
</protein>
<name>A0ABW5CJW5_9HYPH</name>
<feature type="transmembrane region" description="Helical" evidence="5">
    <location>
        <begin position="37"/>
        <end position="55"/>
    </location>
</feature>
<evidence type="ECO:0000313" key="8">
    <source>
        <dbReference type="Proteomes" id="UP001597371"/>
    </source>
</evidence>
<dbReference type="Proteomes" id="UP001597371">
    <property type="component" value="Unassembled WGS sequence"/>
</dbReference>
<evidence type="ECO:0000256" key="3">
    <source>
        <dbReference type="ARBA" id="ARBA00022989"/>
    </source>
</evidence>
<comment type="subcellular location">
    <subcellularLocation>
        <location evidence="1">Membrane</location>
        <topology evidence="1">Multi-pass membrane protein</topology>
    </subcellularLocation>
</comment>
<feature type="transmembrane region" description="Helical" evidence="5">
    <location>
        <begin position="201"/>
        <end position="217"/>
    </location>
</feature>
<feature type="transmembrane region" description="Helical" evidence="5">
    <location>
        <begin position="180"/>
        <end position="195"/>
    </location>
</feature>
<feature type="transmembrane region" description="Helical" evidence="5">
    <location>
        <begin position="62"/>
        <end position="81"/>
    </location>
</feature>
<dbReference type="EMBL" id="JBHUIJ010000009">
    <property type="protein sequence ID" value="MFD2237510.1"/>
    <property type="molecule type" value="Genomic_DNA"/>
</dbReference>